<dbReference type="PANTHER" id="PTHR22953:SF153">
    <property type="entry name" value="PURPLE ACID PHOSPHATASE"/>
    <property type="match status" value="1"/>
</dbReference>
<organism evidence="3">
    <name type="scientific">marine sediment metagenome</name>
    <dbReference type="NCBI Taxonomy" id="412755"/>
    <lineage>
        <taxon>unclassified sequences</taxon>
        <taxon>metagenomes</taxon>
        <taxon>ecological metagenomes</taxon>
    </lineage>
</organism>
<dbReference type="InterPro" id="IPR004843">
    <property type="entry name" value="Calcineurin-like_PHP"/>
</dbReference>
<dbReference type="Pfam" id="PF00149">
    <property type="entry name" value="Metallophos"/>
    <property type="match status" value="1"/>
</dbReference>
<evidence type="ECO:0000259" key="2">
    <source>
        <dbReference type="Pfam" id="PF00149"/>
    </source>
</evidence>
<dbReference type="InterPro" id="IPR039331">
    <property type="entry name" value="PAPs-like"/>
</dbReference>
<protein>
    <recommendedName>
        <fullName evidence="2">Calcineurin-like phosphoesterase domain-containing protein</fullName>
    </recommendedName>
</protein>
<evidence type="ECO:0000256" key="1">
    <source>
        <dbReference type="ARBA" id="ARBA00022729"/>
    </source>
</evidence>
<dbReference type="Gene3D" id="3.60.21.10">
    <property type="match status" value="1"/>
</dbReference>
<feature type="domain" description="Calcineurin-like phosphoesterase" evidence="2">
    <location>
        <begin position="120"/>
        <end position="288"/>
    </location>
</feature>
<feature type="non-terminal residue" evidence="3">
    <location>
        <position position="1"/>
    </location>
</feature>
<keyword evidence="1" id="KW-0732">Signal</keyword>
<gene>
    <name evidence="3" type="ORF">S01H4_02867</name>
</gene>
<sequence length="360" mass="41436">LKWPYLYYIGDPQNSIGLSCGTPVDCKLILNYGENNESFGSSVEESISTNLHFFNLTNLNPDTIYYWKLNSFDSNLNYPFLDIIYSFQTGPIPTEKKPFKLSILGDTRPDIWGNTKHIYILKEALKEQPNFILNVGDMVMGPGITGHWDRWFYEVRECAQKGIPIEIGLGNHEWDEYQWLFGFEDKGKTYKHYMEYPEPENYYAFNYSNAAFISLDTNDGETTETQIEWLNKTLEMVNVDEDIDWIIVFGHYPLYSEGGRSSRIGNAFENSFNKYNVDMYISGHIHHYARVQVNDITYIISGGGGAELSRTINPTNPNTKKSAITFQYCTIEIDGSQLYFKCISHNGILIDECQLTPRKG</sequence>
<name>X0ZWC3_9ZZZZ</name>
<comment type="caution">
    <text evidence="3">The sequence shown here is derived from an EMBL/GenBank/DDBJ whole genome shotgun (WGS) entry which is preliminary data.</text>
</comment>
<dbReference type="InterPro" id="IPR029052">
    <property type="entry name" value="Metallo-depent_PP-like"/>
</dbReference>
<reference evidence="3" key="1">
    <citation type="journal article" date="2014" name="Front. Microbiol.">
        <title>High frequency of phylogenetically diverse reductive dehalogenase-homologous genes in deep subseafloor sedimentary metagenomes.</title>
        <authorList>
            <person name="Kawai M."/>
            <person name="Futagami T."/>
            <person name="Toyoda A."/>
            <person name="Takaki Y."/>
            <person name="Nishi S."/>
            <person name="Hori S."/>
            <person name="Arai W."/>
            <person name="Tsubouchi T."/>
            <person name="Morono Y."/>
            <person name="Uchiyama I."/>
            <person name="Ito T."/>
            <person name="Fujiyama A."/>
            <person name="Inagaki F."/>
            <person name="Takami H."/>
        </authorList>
    </citation>
    <scope>NUCLEOTIDE SEQUENCE</scope>
    <source>
        <strain evidence="3">Expedition CK06-06</strain>
    </source>
</reference>
<dbReference type="SUPFAM" id="SSF56300">
    <property type="entry name" value="Metallo-dependent phosphatases"/>
    <property type="match status" value="1"/>
</dbReference>
<dbReference type="EMBL" id="BART01000661">
    <property type="protein sequence ID" value="GAG74120.1"/>
    <property type="molecule type" value="Genomic_DNA"/>
</dbReference>
<dbReference type="AlphaFoldDB" id="X0ZWC3"/>
<evidence type="ECO:0000313" key="3">
    <source>
        <dbReference type="EMBL" id="GAG74120.1"/>
    </source>
</evidence>
<dbReference type="PANTHER" id="PTHR22953">
    <property type="entry name" value="ACID PHOSPHATASE RELATED"/>
    <property type="match status" value="1"/>
</dbReference>
<dbReference type="GO" id="GO:0003993">
    <property type="term" value="F:acid phosphatase activity"/>
    <property type="evidence" value="ECO:0007669"/>
    <property type="project" value="InterPro"/>
</dbReference>
<accession>X0ZWC3</accession>
<proteinExistence type="predicted"/>